<dbReference type="SUPFAM" id="SSF51126">
    <property type="entry name" value="Pectin lyase-like"/>
    <property type="match status" value="2"/>
</dbReference>
<dbReference type="RefSeq" id="WP_190835894.1">
    <property type="nucleotide sequence ID" value="NZ_CAWPPI010000098.1"/>
</dbReference>
<dbReference type="AlphaFoldDB" id="A0A8J6XR61"/>
<proteinExistence type="predicted"/>
<evidence type="ECO:0000313" key="4">
    <source>
        <dbReference type="Proteomes" id="UP000629098"/>
    </source>
</evidence>
<dbReference type="InterPro" id="IPR012334">
    <property type="entry name" value="Pectin_lyas_fold"/>
</dbReference>
<feature type="domain" description="Filamentous haemagglutinin FhaB/tRNA nuclease CdiA-like TPS" evidence="2">
    <location>
        <begin position="4"/>
        <end position="153"/>
    </location>
</feature>
<name>A0A8J6XR61_9CYAN</name>
<dbReference type="InterPro" id="IPR008638">
    <property type="entry name" value="FhaB/CdiA-like_TPS"/>
</dbReference>
<dbReference type="NCBIfam" id="TIGR01901">
    <property type="entry name" value="adhes_NPXG"/>
    <property type="match status" value="1"/>
</dbReference>
<dbReference type="Proteomes" id="UP000629098">
    <property type="component" value="Unassembled WGS sequence"/>
</dbReference>
<sequence>MSSANGSANLFLINPNGIIFGKNAALSIGGSFLATTASSLKFADGNQFSAIASQPTPLLTISVPTGLQFGGTNTRSIENQSQVNNGLQVQPGKTLALVGGAITFDSSIQAPGDRVDLAAVSAGTVDLNFTNNILSLNVPESLPREDVRLTNAAIDVRDRGQGSVVITTRNLEISEKSSIAAGISQGLTADSSPRGDINLNATGKVTINYPSRVTNLIEKDAIGDAGNINITAGEITIDNRASAPTDSFIPAAINTGNLGWGRAGNISLFTTGSMNLIGQDPANIDAQVISTFSNVQGRYGGYVTLRSNDSILLKNTFINVARGDGGDISVFGNNAVSIIDNSQLTAGTTQGNSGNITITSNSPVSIDRSWLVNNVGGDELAGNAGNITITGQSVSITTGGALVEASAESQGGNSGNIYINASGKVEISGNDQLNGSPSDRSSRFENSRLTTRAQEGSLGKAGDISITAGEITIDNQASDPALDAGGDGLGASGNVTVVATTGSITLTGQDKNVSDQVISTFSNIQPYGGYITVTANDSILLKNAFVNAARSDGGDITVFANNSVFITDNSQLTTGTTRGNSGNITITSNGLVSIERSWIVNNVGMNELARDGGNITINGKSVAITGGSLVEASAEAKGVNSGNIRITANDQVEISGYDQWNGKPGDRTYDVNTTLTTSSLADARGQAGEISINARNLLIFDGANLIANSENAFKGGNININADIFELKEGGQLLTTAQGLGDAGNINLKVSDLLVIGGMNPNFDKFKNQKFTVSSVGPNSGIFASTTSSQGGNITVETPKLLLLRRNGQISARSLENGNGGNIIINAPKGFLVGISGENSDITANAFNGNGGKITINATGIFGMTVRNREDLIRERKTEEPKELNPAVLPTNDISAFSQTNPSLNGVININTLNVDFNRGLVELPINLVDASQLINNTCNPGSRQRASSFVFTGRGGLAPNPMEMLTPEAVQVEWVSLNSTDEDGSGPSHRRKITAMKPETIVEATGWVRNNQGEIILTANSPTSWQNQTKCGVSKK</sequence>
<feature type="compositionally biased region" description="Polar residues" evidence="1">
    <location>
        <begin position="429"/>
        <end position="439"/>
    </location>
</feature>
<evidence type="ECO:0000256" key="1">
    <source>
        <dbReference type="SAM" id="MobiDB-lite"/>
    </source>
</evidence>
<dbReference type="Gene3D" id="2.160.20.10">
    <property type="entry name" value="Single-stranded right-handed beta-helix, Pectin lyase-like"/>
    <property type="match status" value="3"/>
</dbReference>
<feature type="region of interest" description="Disordered" evidence="1">
    <location>
        <begin position="428"/>
        <end position="456"/>
    </location>
</feature>
<dbReference type="Pfam" id="PF05860">
    <property type="entry name" value="TPS"/>
    <property type="match status" value="1"/>
</dbReference>
<keyword evidence="4" id="KW-1185">Reference proteome</keyword>
<dbReference type="EMBL" id="JACXAE010000098">
    <property type="protein sequence ID" value="MBD2776845.1"/>
    <property type="molecule type" value="Genomic_DNA"/>
</dbReference>
<gene>
    <name evidence="3" type="ORF">ICL16_33555</name>
</gene>
<protein>
    <submittedName>
        <fullName evidence="3">Filamentous hemagglutinin N-terminal domain-containing protein</fullName>
    </submittedName>
</protein>
<evidence type="ECO:0000259" key="2">
    <source>
        <dbReference type="Pfam" id="PF05860"/>
    </source>
</evidence>
<evidence type="ECO:0000313" key="3">
    <source>
        <dbReference type="EMBL" id="MBD2776845.1"/>
    </source>
</evidence>
<accession>A0A8J6XR61</accession>
<reference evidence="3" key="1">
    <citation type="submission" date="2020-09" db="EMBL/GenBank/DDBJ databases">
        <title>Iningainema tapete sp. nov. (Scytonemataceae, Cyanobacteria) from greenhouses in central Florida (USA) produces two types of nodularin with biosynthetic potential for microcystin-LR and anabaenopeptins.</title>
        <authorList>
            <person name="Berthold D.E."/>
            <person name="Lefler F.W."/>
            <person name="Huang I.-S."/>
            <person name="Abdulla H."/>
            <person name="Zimba P.V."/>
            <person name="Laughinghouse H.D. IV."/>
        </authorList>
    </citation>
    <scope>NUCLEOTIDE SEQUENCE</scope>
    <source>
        <strain evidence="3">BLCCT55</strain>
    </source>
</reference>
<dbReference type="InterPro" id="IPR011050">
    <property type="entry name" value="Pectin_lyase_fold/virulence"/>
</dbReference>
<organism evidence="3 4">
    <name type="scientific">Iningainema tapete BLCC-T55</name>
    <dbReference type="NCBI Taxonomy" id="2748662"/>
    <lineage>
        <taxon>Bacteria</taxon>
        <taxon>Bacillati</taxon>
        <taxon>Cyanobacteriota</taxon>
        <taxon>Cyanophyceae</taxon>
        <taxon>Nostocales</taxon>
        <taxon>Scytonemataceae</taxon>
        <taxon>Iningainema tapete</taxon>
    </lineage>
</organism>
<comment type="caution">
    <text evidence="3">The sequence shown here is derived from an EMBL/GenBank/DDBJ whole genome shotgun (WGS) entry which is preliminary data.</text>
</comment>